<feature type="region of interest" description="Disordered" evidence="1">
    <location>
        <begin position="85"/>
        <end position="112"/>
    </location>
</feature>
<name>A0A2S4L3D6_9HYPO</name>
<dbReference type="GO" id="GO:0006798">
    <property type="term" value="P:polyphosphate catabolic process"/>
    <property type="evidence" value="ECO:0007669"/>
    <property type="project" value="TreeGrafter"/>
</dbReference>
<dbReference type="GO" id="GO:0016791">
    <property type="term" value="F:phosphatase activity"/>
    <property type="evidence" value="ECO:0007669"/>
    <property type="project" value="TreeGrafter"/>
</dbReference>
<evidence type="ECO:0000313" key="2">
    <source>
        <dbReference type="EMBL" id="POR36941.1"/>
    </source>
</evidence>
<dbReference type="Proteomes" id="UP000237481">
    <property type="component" value="Unassembled WGS sequence"/>
</dbReference>
<evidence type="ECO:0000313" key="3">
    <source>
        <dbReference type="Proteomes" id="UP000237481"/>
    </source>
</evidence>
<dbReference type="GO" id="GO:0000298">
    <property type="term" value="F:endopolyphosphatase activity"/>
    <property type="evidence" value="ECO:0007669"/>
    <property type="project" value="TreeGrafter"/>
</dbReference>
<dbReference type="Gene3D" id="3.60.21.10">
    <property type="match status" value="1"/>
</dbReference>
<dbReference type="InterPro" id="IPR050126">
    <property type="entry name" value="Ap4A_hydrolase"/>
</dbReference>
<protein>
    <submittedName>
        <fullName evidence="2">Bis(5'-nucleosyl)-tetraphosphatase, symmetrical</fullName>
    </submittedName>
</protein>
<dbReference type="InterPro" id="IPR029052">
    <property type="entry name" value="Metallo-depent_PP-like"/>
</dbReference>
<dbReference type="OrthoDB" id="10267127at2759"/>
<feature type="non-terminal residue" evidence="2">
    <location>
        <position position="1"/>
    </location>
</feature>
<keyword evidence="3" id="KW-1185">Reference proteome</keyword>
<dbReference type="PANTHER" id="PTHR42850">
    <property type="entry name" value="METALLOPHOSPHOESTERASE"/>
    <property type="match status" value="1"/>
</dbReference>
<proteinExistence type="predicted"/>
<sequence length="204" mass="22153">ASPDADAHRGEAGHLAVARRLAPEHVAWLSRLPLILTVDPLPICIVHAGLVPGVPLDKQDPWAVMNMRTLRYPREELRGMENKNNFRRDASPAPAAAAGHKTPMANVDADPNRDVAVPIEGHSGEKWTDAWNRQQNLMSTTERRTVIYGHDSKRGYVEGKHTFGLDSGCVGGGALTALIIEGTKGGGFKHTTSQVTCKKASRNR</sequence>
<dbReference type="GO" id="GO:0005737">
    <property type="term" value="C:cytoplasm"/>
    <property type="evidence" value="ECO:0007669"/>
    <property type="project" value="TreeGrafter"/>
</dbReference>
<reference evidence="2 3" key="1">
    <citation type="submission" date="2018-01" db="EMBL/GenBank/DDBJ databases">
        <title>Harnessing the power of phylogenomics to disentangle the directionality and signatures of interkingdom host jumping in the parasitic fungal genus Tolypocladium.</title>
        <authorList>
            <person name="Quandt C.A."/>
            <person name="Patterson W."/>
            <person name="Spatafora J.W."/>
        </authorList>
    </citation>
    <scope>NUCLEOTIDE SEQUENCE [LARGE SCALE GENOMIC DNA]</scope>
    <source>
        <strain evidence="2 3">NRBC 100945</strain>
    </source>
</reference>
<evidence type="ECO:0000256" key="1">
    <source>
        <dbReference type="SAM" id="MobiDB-lite"/>
    </source>
</evidence>
<organism evidence="2 3">
    <name type="scientific">Tolypocladium paradoxum</name>
    <dbReference type="NCBI Taxonomy" id="94208"/>
    <lineage>
        <taxon>Eukaryota</taxon>
        <taxon>Fungi</taxon>
        <taxon>Dikarya</taxon>
        <taxon>Ascomycota</taxon>
        <taxon>Pezizomycotina</taxon>
        <taxon>Sordariomycetes</taxon>
        <taxon>Hypocreomycetidae</taxon>
        <taxon>Hypocreales</taxon>
        <taxon>Ophiocordycipitaceae</taxon>
        <taxon>Tolypocladium</taxon>
    </lineage>
</organism>
<comment type="caution">
    <text evidence="2">The sequence shown here is derived from an EMBL/GenBank/DDBJ whole genome shotgun (WGS) entry which is preliminary data.</text>
</comment>
<dbReference type="PANTHER" id="PTHR42850:SF4">
    <property type="entry name" value="ZINC-DEPENDENT ENDOPOLYPHOSPHATASE"/>
    <property type="match status" value="1"/>
</dbReference>
<dbReference type="AlphaFoldDB" id="A0A2S4L3D6"/>
<dbReference type="STRING" id="94208.A0A2S4L3D6"/>
<dbReference type="SUPFAM" id="SSF56300">
    <property type="entry name" value="Metallo-dependent phosphatases"/>
    <property type="match status" value="1"/>
</dbReference>
<gene>
    <name evidence="2" type="ORF">TPAR_02894</name>
</gene>
<accession>A0A2S4L3D6</accession>
<dbReference type="EMBL" id="PKSG01000293">
    <property type="protein sequence ID" value="POR36941.1"/>
    <property type="molecule type" value="Genomic_DNA"/>
</dbReference>